<protein>
    <submittedName>
        <fullName evidence="2">Uncharacterized protein</fullName>
    </submittedName>
</protein>
<evidence type="ECO:0000313" key="2">
    <source>
        <dbReference type="EMBL" id="KAF2818156.1"/>
    </source>
</evidence>
<evidence type="ECO:0000313" key="3">
    <source>
        <dbReference type="Proteomes" id="UP000799424"/>
    </source>
</evidence>
<feature type="region of interest" description="Disordered" evidence="1">
    <location>
        <begin position="41"/>
        <end position="78"/>
    </location>
</feature>
<keyword evidence="3" id="KW-1185">Reference proteome</keyword>
<feature type="compositionally biased region" description="Basic and acidic residues" evidence="1">
    <location>
        <begin position="144"/>
        <end position="156"/>
    </location>
</feature>
<feature type="compositionally biased region" description="Polar residues" evidence="1">
    <location>
        <begin position="129"/>
        <end position="143"/>
    </location>
</feature>
<proteinExistence type="predicted"/>
<feature type="region of interest" description="Disordered" evidence="1">
    <location>
        <begin position="331"/>
        <end position="353"/>
    </location>
</feature>
<accession>A0A6A6ZAZ1</accession>
<name>A0A6A6ZAZ1_9PLEO</name>
<feature type="region of interest" description="Disordered" evidence="1">
    <location>
        <begin position="90"/>
        <end position="159"/>
    </location>
</feature>
<evidence type="ECO:0000256" key="1">
    <source>
        <dbReference type="SAM" id="MobiDB-lite"/>
    </source>
</evidence>
<sequence length="856" mass="96956">LEHIKRSVDVWLRADTRPDYNDLVALVHALDLWKKEAEQKLSETTSNQAEEVQPSPASESATTGFQRVNQPGADQMKRRSNRIAAMSPLFVAENESPSDTNGDDFAMPDAALRDQSGESPSLFAHRRNSTAFNAPRSATSSEGEQGRHLSPTDHDTTPYILFSPEPADSWLDDIDSPTNRPIWLEQSPVEHSVNPNAGTPRFETSGTDIELPEAPSPHFFDEAFQSGRDGTTVAEDVQRYVLQSPSQNPDASSQHYIDGALHFDKDYTANLKLDRVFNKMTADDWENAMLGEPQHFQQQSQARNSAEHSIVTPGPNVIELDHVFGATVADSQEQETAMADDSRQAEGQPRSQPQNFAENAFIKNYLDIACQSNFGLPNERLTCTDRVDVEELLRPLVEEAPLSARLVNSLLYTLLPSTVRLVEVGSCNDHNDLFLDEDVAESFVAVIVRAEETPPFLVLGDWSTKTLFILESKTEHLPILEVFRSQCFDWEETYVDPHTVGPHIESSLLSIFIAEACFMNHLPITQVPDSRHLRLRFLGELVAPYESDLVLEQCGIPENFALVQKVDVREIAAQTETLTQTLTIEVPELEKFDMHALHRVLRERPAEISRKRCLRILQYVNEIGSSNILEALKLGLAAAPRERTAKPTERPFVEKLFHIHLYLDNQDSQSHLLVARNRYIKYCYYETYLHAEEALQTEKRNSSREKRKISAIKLTESYQKGFRGSLPPTPHTDVIEHTFTDLDNAQKKRRAPDMIKDEIAQRLAKHYKRDEKRIRQDITRYIKEGKALHFILQGTVCLNPGLLVLFPSKGAHPPSLEMDHFMLDLDEAEQKSLGKPIDTKEYDLPFYNEGVSLMLF</sequence>
<organism evidence="2 3">
    <name type="scientific">Ophiobolus disseminans</name>
    <dbReference type="NCBI Taxonomy" id="1469910"/>
    <lineage>
        <taxon>Eukaryota</taxon>
        <taxon>Fungi</taxon>
        <taxon>Dikarya</taxon>
        <taxon>Ascomycota</taxon>
        <taxon>Pezizomycotina</taxon>
        <taxon>Dothideomycetes</taxon>
        <taxon>Pleosporomycetidae</taxon>
        <taxon>Pleosporales</taxon>
        <taxon>Pleosporineae</taxon>
        <taxon>Phaeosphaeriaceae</taxon>
        <taxon>Ophiobolus</taxon>
    </lineage>
</organism>
<dbReference type="Proteomes" id="UP000799424">
    <property type="component" value="Unassembled WGS sequence"/>
</dbReference>
<feature type="compositionally biased region" description="Polar residues" evidence="1">
    <location>
        <begin position="42"/>
        <end position="69"/>
    </location>
</feature>
<dbReference type="AlphaFoldDB" id="A0A6A6ZAZ1"/>
<feature type="non-terminal residue" evidence="2">
    <location>
        <position position="1"/>
    </location>
</feature>
<dbReference type="EMBL" id="MU006258">
    <property type="protein sequence ID" value="KAF2818156.1"/>
    <property type="molecule type" value="Genomic_DNA"/>
</dbReference>
<reference evidence="2" key="1">
    <citation type="journal article" date="2020" name="Stud. Mycol.">
        <title>101 Dothideomycetes genomes: a test case for predicting lifestyles and emergence of pathogens.</title>
        <authorList>
            <person name="Haridas S."/>
            <person name="Albert R."/>
            <person name="Binder M."/>
            <person name="Bloem J."/>
            <person name="Labutti K."/>
            <person name="Salamov A."/>
            <person name="Andreopoulos B."/>
            <person name="Baker S."/>
            <person name="Barry K."/>
            <person name="Bills G."/>
            <person name="Bluhm B."/>
            <person name="Cannon C."/>
            <person name="Castanera R."/>
            <person name="Culley D."/>
            <person name="Daum C."/>
            <person name="Ezra D."/>
            <person name="Gonzalez J."/>
            <person name="Henrissat B."/>
            <person name="Kuo A."/>
            <person name="Liang C."/>
            <person name="Lipzen A."/>
            <person name="Lutzoni F."/>
            <person name="Magnuson J."/>
            <person name="Mondo S."/>
            <person name="Nolan M."/>
            <person name="Ohm R."/>
            <person name="Pangilinan J."/>
            <person name="Park H.-J."/>
            <person name="Ramirez L."/>
            <person name="Alfaro M."/>
            <person name="Sun H."/>
            <person name="Tritt A."/>
            <person name="Yoshinaga Y."/>
            <person name="Zwiers L.-H."/>
            <person name="Turgeon B."/>
            <person name="Goodwin S."/>
            <person name="Spatafora J."/>
            <person name="Crous P."/>
            <person name="Grigoriev I."/>
        </authorList>
    </citation>
    <scope>NUCLEOTIDE SEQUENCE</scope>
    <source>
        <strain evidence="2">CBS 113818</strain>
    </source>
</reference>
<dbReference type="OrthoDB" id="3798910at2759"/>
<gene>
    <name evidence="2" type="ORF">CC86DRAFT_389116</name>
</gene>